<reference evidence="1" key="1">
    <citation type="submission" date="2014-03" db="EMBL/GenBank/DDBJ databases">
        <title>The sialotranscriptome of Amblyomma triste, Amblyomma parvum and Amblyomma cajennense ticks, uncovered by 454-based RNA-seq.</title>
        <authorList>
            <person name="Garcia G.R."/>
            <person name="Gardinassi L.G."/>
            <person name="Ribeiro J.M."/>
            <person name="Anatrielo E."/>
            <person name="Ferreira B.R."/>
            <person name="Moreira H.N."/>
            <person name="Mafra C."/>
            <person name="Olegario M.M."/>
            <person name="Szabo P.J."/>
            <person name="Miranda-Santos I.K."/>
            <person name="Maruyama S.R."/>
        </authorList>
    </citation>
    <scope>NUCLEOTIDE SEQUENCE</scope>
    <source>
        <strain evidence="1">Araguapaz</strain>
        <tissue evidence="1">Salivary glands</tissue>
    </source>
</reference>
<protein>
    <submittedName>
        <fullName evidence="1">Putative secreted protein</fullName>
    </submittedName>
</protein>
<dbReference type="AlphaFoldDB" id="A0A023G0F8"/>
<feature type="non-terminal residue" evidence="1">
    <location>
        <position position="116"/>
    </location>
</feature>
<evidence type="ECO:0000313" key="1">
    <source>
        <dbReference type="EMBL" id="JAC27174.1"/>
    </source>
</evidence>
<dbReference type="EMBL" id="GBBL01000146">
    <property type="protein sequence ID" value="JAC27174.1"/>
    <property type="molecule type" value="mRNA"/>
</dbReference>
<name>A0A023G0F8_AMBPA</name>
<organism evidence="1">
    <name type="scientific">Amblyomma parvum</name>
    <name type="common">South American tick</name>
    <dbReference type="NCBI Taxonomy" id="251391"/>
    <lineage>
        <taxon>Eukaryota</taxon>
        <taxon>Metazoa</taxon>
        <taxon>Ecdysozoa</taxon>
        <taxon>Arthropoda</taxon>
        <taxon>Chelicerata</taxon>
        <taxon>Arachnida</taxon>
        <taxon>Acari</taxon>
        <taxon>Parasitiformes</taxon>
        <taxon>Ixodida</taxon>
        <taxon>Ixodoidea</taxon>
        <taxon>Ixodidae</taxon>
        <taxon>Amblyomminae</taxon>
        <taxon>Amblyomma</taxon>
    </lineage>
</organism>
<sequence length="116" mass="13073">MHTTSRAPLSCSMLGSLSTLGPVQCVWLVYTMLSLTSYCPGGIRVRYRATDGKEILVARPEQHFVFTQTSQIILHFMRSSIENMCFESRREPSLTSIRIKQHPHKPEPAFSGKTAC</sequence>
<accession>A0A023G0F8</accession>
<proteinExistence type="evidence at transcript level"/>